<dbReference type="Pfam" id="PF17200">
    <property type="entry name" value="sCache_2"/>
    <property type="match status" value="1"/>
</dbReference>
<dbReference type="SUPFAM" id="SSF58104">
    <property type="entry name" value="Methyl-accepting chemotaxis protein (MCP) signaling domain"/>
    <property type="match status" value="1"/>
</dbReference>
<evidence type="ECO:0000256" key="3">
    <source>
        <dbReference type="ARBA" id="ARBA00022692"/>
    </source>
</evidence>
<evidence type="ECO:0000256" key="5">
    <source>
        <dbReference type="ARBA" id="ARBA00023136"/>
    </source>
</evidence>
<dbReference type="CDD" id="cd11386">
    <property type="entry name" value="MCP_signal"/>
    <property type="match status" value="1"/>
</dbReference>
<dbReference type="Gene3D" id="1.10.287.950">
    <property type="entry name" value="Methyl-accepting chemotaxis protein"/>
    <property type="match status" value="1"/>
</dbReference>
<evidence type="ECO:0000256" key="9">
    <source>
        <dbReference type="SAM" id="Phobius"/>
    </source>
</evidence>
<feature type="transmembrane region" description="Helical" evidence="9">
    <location>
        <begin position="12"/>
        <end position="34"/>
    </location>
</feature>
<comment type="similarity">
    <text evidence="7">Belongs to the methyl-accepting chemotaxis (MCP) protein family.</text>
</comment>
<dbReference type="SMART" id="SM00304">
    <property type="entry name" value="HAMP"/>
    <property type="match status" value="1"/>
</dbReference>
<dbReference type="Pfam" id="PF00015">
    <property type="entry name" value="MCPsignal"/>
    <property type="match status" value="1"/>
</dbReference>
<dbReference type="InterPro" id="IPR003660">
    <property type="entry name" value="HAMP_dom"/>
</dbReference>
<dbReference type="RefSeq" id="WP_377152386.1">
    <property type="nucleotide sequence ID" value="NZ_JBHSAF010000014.1"/>
</dbReference>
<evidence type="ECO:0000259" key="11">
    <source>
        <dbReference type="PROSITE" id="PS50885"/>
    </source>
</evidence>
<evidence type="ECO:0000313" key="13">
    <source>
        <dbReference type="Proteomes" id="UP001595692"/>
    </source>
</evidence>
<keyword evidence="4 9" id="KW-1133">Transmembrane helix</keyword>
<evidence type="ECO:0000259" key="10">
    <source>
        <dbReference type="PROSITE" id="PS50111"/>
    </source>
</evidence>
<accession>A0ABV8CP27</accession>
<proteinExistence type="inferred from homology"/>
<keyword evidence="13" id="KW-1185">Reference proteome</keyword>
<keyword evidence="3 9" id="KW-0812">Transmembrane</keyword>
<dbReference type="Pfam" id="PF00672">
    <property type="entry name" value="HAMP"/>
    <property type="match status" value="1"/>
</dbReference>
<keyword evidence="5 9" id="KW-0472">Membrane</keyword>
<dbReference type="InterPro" id="IPR033480">
    <property type="entry name" value="sCache_2"/>
</dbReference>
<sequence length="543" mass="59523">MLRRLTIYHRLLLSGVLTLSGLICLAAVTLYVSYQAVMADKRETVRQLVEATNGTLSALYAEEQRGELDRASAQQQAKQLIRQMRFGDENYLWINDLSPKAVLHPAKPELEGQDLSQIRDPQGKPIFLEFVRVAQQAPAGGFVDYYWPKPGHADPVFKVSYVQLFPAWGWVVGSGVYTDDVWAFFMSQLMTVLSIVFPLMLLLTLLSLAIGRSIIRPLQQTERSLSAIADGGGDLTRRLDEQGRDELAALARAFNRFNQNLSQTVSQIMGASERSQHAAAELELAVKAGQETMLRQHHETEGVATAMNEMAATTREVANSAVQASDAALDARQRLDEGAEVIQQAIGAMRQLNQEVTVADDMVNHLVDETKQIGSVVEVIRRIADQTNLLALNAAIEAARAGDQGRGFAVVADEVRKLATQTQTSTNEIQSIISRLQQGVHNAANSMQQTQRLSRQTVEHSAGTGEALSAIASAVLVMNDRNAQIASAAEEQSLASAEINRSVINISTLSAEVGQQHGQVQTISHDLHQLSDELQELVSRFRL</sequence>
<feature type="transmembrane region" description="Helical" evidence="9">
    <location>
        <begin position="181"/>
        <end position="210"/>
    </location>
</feature>
<evidence type="ECO:0000256" key="6">
    <source>
        <dbReference type="ARBA" id="ARBA00023224"/>
    </source>
</evidence>
<dbReference type="SMART" id="SM00283">
    <property type="entry name" value="MA"/>
    <property type="match status" value="1"/>
</dbReference>
<dbReference type="PANTHER" id="PTHR32089">
    <property type="entry name" value="METHYL-ACCEPTING CHEMOTAXIS PROTEIN MCPB"/>
    <property type="match status" value="1"/>
</dbReference>
<dbReference type="CDD" id="cd06225">
    <property type="entry name" value="HAMP"/>
    <property type="match status" value="1"/>
</dbReference>
<protein>
    <submittedName>
        <fullName evidence="12">Methyl-accepting chemotaxis protein</fullName>
    </submittedName>
</protein>
<feature type="domain" description="Methyl-accepting transducer" evidence="10">
    <location>
        <begin position="271"/>
        <end position="507"/>
    </location>
</feature>
<evidence type="ECO:0000256" key="8">
    <source>
        <dbReference type="PROSITE-ProRule" id="PRU00284"/>
    </source>
</evidence>
<comment type="caution">
    <text evidence="12">The sequence shown here is derived from an EMBL/GenBank/DDBJ whole genome shotgun (WGS) entry which is preliminary data.</text>
</comment>
<comment type="subcellular location">
    <subcellularLocation>
        <location evidence="1">Cell membrane</location>
        <topology evidence="1">Multi-pass membrane protein</topology>
    </subcellularLocation>
</comment>
<evidence type="ECO:0000256" key="4">
    <source>
        <dbReference type="ARBA" id="ARBA00022989"/>
    </source>
</evidence>
<dbReference type="SMART" id="SM01049">
    <property type="entry name" value="Cache_2"/>
    <property type="match status" value="1"/>
</dbReference>
<evidence type="ECO:0000256" key="1">
    <source>
        <dbReference type="ARBA" id="ARBA00004651"/>
    </source>
</evidence>
<dbReference type="EMBL" id="JBHSAF010000014">
    <property type="protein sequence ID" value="MFC3913972.1"/>
    <property type="molecule type" value="Genomic_DNA"/>
</dbReference>
<organism evidence="12 13">
    <name type="scientific">Pseudaeromonas sharmana</name>
    <dbReference type="NCBI Taxonomy" id="328412"/>
    <lineage>
        <taxon>Bacteria</taxon>
        <taxon>Pseudomonadati</taxon>
        <taxon>Pseudomonadota</taxon>
        <taxon>Gammaproteobacteria</taxon>
        <taxon>Aeromonadales</taxon>
        <taxon>Aeromonadaceae</taxon>
        <taxon>Pseudaeromonas</taxon>
    </lineage>
</organism>
<dbReference type="PROSITE" id="PS50111">
    <property type="entry name" value="CHEMOTAXIS_TRANSDUC_2"/>
    <property type="match status" value="1"/>
</dbReference>
<keyword evidence="2" id="KW-1003">Cell membrane</keyword>
<name>A0ABV8CP27_9GAMM</name>
<evidence type="ECO:0000256" key="7">
    <source>
        <dbReference type="ARBA" id="ARBA00029447"/>
    </source>
</evidence>
<reference evidence="13" key="1">
    <citation type="journal article" date="2019" name="Int. J. Syst. Evol. Microbiol.">
        <title>The Global Catalogue of Microorganisms (GCM) 10K type strain sequencing project: providing services to taxonomists for standard genome sequencing and annotation.</title>
        <authorList>
            <consortium name="The Broad Institute Genomics Platform"/>
            <consortium name="The Broad Institute Genome Sequencing Center for Infectious Disease"/>
            <person name="Wu L."/>
            <person name="Ma J."/>
        </authorList>
    </citation>
    <scope>NUCLEOTIDE SEQUENCE [LARGE SCALE GENOMIC DNA]</scope>
    <source>
        <strain evidence="13">CCUG 54939</strain>
    </source>
</reference>
<dbReference type="PANTHER" id="PTHR32089:SF119">
    <property type="entry name" value="METHYL-ACCEPTING CHEMOTAXIS PROTEIN CTPL"/>
    <property type="match status" value="1"/>
</dbReference>
<dbReference type="Proteomes" id="UP001595692">
    <property type="component" value="Unassembled WGS sequence"/>
</dbReference>
<feature type="domain" description="HAMP" evidence="11">
    <location>
        <begin position="212"/>
        <end position="266"/>
    </location>
</feature>
<dbReference type="InterPro" id="IPR004089">
    <property type="entry name" value="MCPsignal_dom"/>
</dbReference>
<gene>
    <name evidence="12" type="ORF">ACFOSS_10900</name>
</gene>
<keyword evidence="6 8" id="KW-0807">Transducer</keyword>
<dbReference type="Gene3D" id="3.30.450.20">
    <property type="entry name" value="PAS domain"/>
    <property type="match status" value="1"/>
</dbReference>
<dbReference type="PROSITE" id="PS50885">
    <property type="entry name" value="HAMP"/>
    <property type="match status" value="1"/>
</dbReference>
<evidence type="ECO:0000313" key="12">
    <source>
        <dbReference type="EMBL" id="MFC3913972.1"/>
    </source>
</evidence>
<evidence type="ECO:0000256" key="2">
    <source>
        <dbReference type="ARBA" id="ARBA00022475"/>
    </source>
</evidence>